<organism evidence="4 5">
    <name type="scientific">Polyplax serrata</name>
    <name type="common">Common mouse louse</name>
    <dbReference type="NCBI Taxonomy" id="468196"/>
    <lineage>
        <taxon>Eukaryota</taxon>
        <taxon>Metazoa</taxon>
        <taxon>Ecdysozoa</taxon>
        <taxon>Arthropoda</taxon>
        <taxon>Hexapoda</taxon>
        <taxon>Insecta</taxon>
        <taxon>Pterygota</taxon>
        <taxon>Neoptera</taxon>
        <taxon>Paraneoptera</taxon>
        <taxon>Psocodea</taxon>
        <taxon>Troctomorpha</taxon>
        <taxon>Phthiraptera</taxon>
        <taxon>Anoplura</taxon>
        <taxon>Polyplacidae</taxon>
        <taxon>Polyplax</taxon>
    </lineage>
</organism>
<feature type="transmembrane region" description="Helical" evidence="2">
    <location>
        <begin position="311"/>
        <end position="334"/>
    </location>
</feature>
<evidence type="ECO:0000256" key="2">
    <source>
        <dbReference type="SAM" id="Phobius"/>
    </source>
</evidence>
<keyword evidence="3" id="KW-0732">Signal</keyword>
<evidence type="ECO:0000256" key="3">
    <source>
        <dbReference type="SAM" id="SignalP"/>
    </source>
</evidence>
<sequence>MTKPWKLKTNSSNILLVLITLILIKTEWTRGESNDLLADRNGPGEMALVGNDQIARYYFRSNRSTPVIARVSRCLENFQIMTCLKLMLLDRINEAVEVLDRPEIAQRDLVFLNGLIAFDRKADKKTGNADLEDEGEVSSLDGEISSGMMKLFRNRSLRLNLSSNYKLEIEPVDRKEKNDEFLCFRYKINRGTQEVDSTLEQQRGRKRGGMNMMMMMPQLIMMGLLPFTLATIKVSTRVPTPDRQYGEVYWYKMRSCAYSLVVLTYFYSESWAPLNSDLNATVHVLKGPAAEATRRCNYLDYKHFCNALLDVVAFVMNAMMVNMMALNGAIFMTIRNFVFGPRSGGNVQYVNYGYSKDRQTQKKRPVLIIHSPAAFVKQPVYHYKYQEKPHHHHYVSRESDYQEDDASLVSEETWRDSVETGDHHDSSSFEFQRRRQSYPDTRRVSTDGNPTFYLVKKFSPGSTYQRKPKTVDL</sequence>
<dbReference type="InterPro" id="IPR012464">
    <property type="entry name" value="DUF1676"/>
</dbReference>
<keyword evidence="2" id="KW-0472">Membrane</keyword>
<keyword evidence="2" id="KW-1133">Transmembrane helix</keyword>
<keyword evidence="2" id="KW-0812">Transmembrane</keyword>
<keyword evidence="5" id="KW-1185">Reference proteome</keyword>
<comment type="caution">
    <text evidence="4">The sequence shown here is derived from an EMBL/GenBank/DDBJ whole genome shotgun (WGS) entry which is preliminary data.</text>
</comment>
<reference evidence="4 5" key="1">
    <citation type="submission" date="2023-09" db="EMBL/GenBank/DDBJ databases">
        <title>Genomes of two closely related lineages of the louse Polyplax serrata with different host specificities.</title>
        <authorList>
            <person name="Martinu J."/>
            <person name="Tarabai H."/>
            <person name="Stefka J."/>
            <person name="Hypsa V."/>
        </authorList>
    </citation>
    <scope>NUCLEOTIDE SEQUENCE [LARGE SCALE GENOMIC DNA]</scope>
    <source>
        <strain evidence="4">98ZLc_SE</strain>
    </source>
</reference>
<evidence type="ECO:0008006" key="6">
    <source>
        <dbReference type="Google" id="ProtNLM"/>
    </source>
</evidence>
<proteinExistence type="predicted"/>
<dbReference type="Pfam" id="PF07898">
    <property type="entry name" value="DUF1676"/>
    <property type="match status" value="1"/>
</dbReference>
<name>A0ABR1AIS2_POLSC</name>
<feature type="compositionally biased region" description="Basic and acidic residues" evidence="1">
    <location>
        <begin position="412"/>
        <end position="433"/>
    </location>
</feature>
<feature type="region of interest" description="Disordered" evidence="1">
    <location>
        <begin position="412"/>
        <end position="449"/>
    </location>
</feature>
<feature type="signal peptide" evidence="3">
    <location>
        <begin position="1"/>
        <end position="31"/>
    </location>
</feature>
<evidence type="ECO:0000313" key="4">
    <source>
        <dbReference type="EMBL" id="KAK6620020.1"/>
    </source>
</evidence>
<accession>A0ABR1AIS2</accession>
<evidence type="ECO:0000313" key="5">
    <source>
        <dbReference type="Proteomes" id="UP001359485"/>
    </source>
</evidence>
<gene>
    <name evidence="4" type="ORF">RUM44_006420</name>
</gene>
<feature type="chain" id="PRO_5047128005" description="G-protein coupled receptors family 1 profile domain-containing protein" evidence="3">
    <location>
        <begin position="32"/>
        <end position="473"/>
    </location>
</feature>
<protein>
    <recommendedName>
        <fullName evidence="6">G-protein coupled receptors family 1 profile domain-containing protein</fullName>
    </recommendedName>
</protein>
<dbReference type="Proteomes" id="UP001359485">
    <property type="component" value="Unassembled WGS sequence"/>
</dbReference>
<evidence type="ECO:0000256" key="1">
    <source>
        <dbReference type="SAM" id="MobiDB-lite"/>
    </source>
</evidence>
<feature type="transmembrane region" description="Helical" evidence="2">
    <location>
        <begin position="215"/>
        <end position="236"/>
    </location>
</feature>
<dbReference type="EMBL" id="JAWJWF010000048">
    <property type="protein sequence ID" value="KAK6620020.1"/>
    <property type="molecule type" value="Genomic_DNA"/>
</dbReference>